<dbReference type="OrthoDB" id="2671459at2759"/>
<dbReference type="EMBL" id="KN831976">
    <property type="protein sequence ID" value="KIO03545.1"/>
    <property type="molecule type" value="Genomic_DNA"/>
</dbReference>
<name>A0A0C3NRQ4_PISTI</name>
<proteinExistence type="predicted"/>
<dbReference type="InParanoid" id="A0A0C3NRQ4"/>
<keyword evidence="4" id="KW-1185">Reference proteome</keyword>
<reference evidence="4" key="2">
    <citation type="submission" date="2015-01" db="EMBL/GenBank/DDBJ databases">
        <title>Evolutionary Origins and Diversification of the Mycorrhizal Mutualists.</title>
        <authorList>
            <consortium name="DOE Joint Genome Institute"/>
            <consortium name="Mycorrhizal Genomics Consortium"/>
            <person name="Kohler A."/>
            <person name="Kuo A."/>
            <person name="Nagy L.G."/>
            <person name="Floudas D."/>
            <person name="Copeland A."/>
            <person name="Barry K.W."/>
            <person name="Cichocki N."/>
            <person name="Veneault-Fourrey C."/>
            <person name="LaButti K."/>
            <person name="Lindquist E.A."/>
            <person name="Lipzen A."/>
            <person name="Lundell T."/>
            <person name="Morin E."/>
            <person name="Murat C."/>
            <person name="Riley R."/>
            <person name="Ohm R."/>
            <person name="Sun H."/>
            <person name="Tunlid A."/>
            <person name="Henrissat B."/>
            <person name="Grigoriev I.V."/>
            <person name="Hibbett D.S."/>
            <person name="Martin F."/>
        </authorList>
    </citation>
    <scope>NUCLEOTIDE SEQUENCE [LARGE SCALE GENOMIC DNA]</scope>
    <source>
        <strain evidence="4">Marx 270</strain>
    </source>
</reference>
<gene>
    <name evidence="3" type="ORF">M404DRAFT_9538</name>
</gene>
<protein>
    <submittedName>
        <fullName evidence="3">Uncharacterized protein</fullName>
    </submittedName>
</protein>
<keyword evidence="1" id="KW-0175">Coiled coil</keyword>
<evidence type="ECO:0000313" key="3">
    <source>
        <dbReference type="EMBL" id="KIO03545.1"/>
    </source>
</evidence>
<accession>A0A0C3NRQ4</accession>
<feature type="region of interest" description="Disordered" evidence="2">
    <location>
        <begin position="1"/>
        <end position="27"/>
    </location>
</feature>
<sequence>MAPLLNCSADEITSRYPESEEPNNASDHSLLERCLEDVCQKIAEVKEIQEQLVDDKHVIAAKVESMQYVMKSVGETLRDHEGQLCDLDDTQRRVAEEFSNLEKRLASLQKIRIRKDASLKEIQTSLENLETNLASCRRDLQQQVRDKHDDLHQCITDSLSGLQSSQLSLDERLTILEEKADGIRAAQDKHMAFFSQTLAGIHSLSQGFMTLLDHTHDIGPIRVALCDMQEAMESVKKSLEQISGDGISDVSQGWAQAQLSLEEELLCSTRSFPTTPSGTAFTGSEEAGPEDSWQCTAAAPSSDDWKPLCGANMFCYPNFQHPVGDLVDNFRVQDTPHCRVQAIRN</sequence>
<feature type="coiled-coil region" evidence="1">
    <location>
        <begin position="91"/>
        <end position="146"/>
    </location>
</feature>
<dbReference type="HOGENOM" id="CLU_804393_0_0_1"/>
<dbReference type="AlphaFoldDB" id="A0A0C3NRQ4"/>
<evidence type="ECO:0000256" key="2">
    <source>
        <dbReference type="SAM" id="MobiDB-lite"/>
    </source>
</evidence>
<reference evidence="3 4" key="1">
    <citation type="submission" date="2014-04" db="EMBL/GenBank/DDBJ databases">
        <authorList>
            <consortium name="DOE Joint Genome Institute"/>
            <person name="Kuo A."/>
            <person name="Kohler A."/>
            <person name="Costa M.D."/>
            <person name="Nagy L.G."/>
            <person name="Floudas D."/>
            <person name="Copeland A."/>
            <person name="Barry K.W."/>
            <person name="Cichocki N."/>
            <person name="Veneault-Fourrey C."/>
            <person name="LaButti K."/>
            <person name="Lindquist E.A."/>
            <person name="Lipzen A."/>
            <person name="Lundell T."/>
            <person name="Morin E."/>
            <person name="Murat C."/>
            <person name="Sun H."/>
            <person name="Tunlid A."/>
            <person name="Henrissat B."/>
            <person name="Grigoriev I.V."/>
            <person name="Hibbett D.S."/>
            <person name="Martin F."/>
            <person name="Nordberg H.P."/>
            <person name="Cantor M.N."/>
            <person name="Hua S.X."/>
        </authorList>
    </citation>
    <scope>NUCLEOTIDE SEQUENCE [LARGE SCALE GENOMIC DNA]</scope>
    <source>
        <strain evidence="3 4">Marx 270</strain>
    </source>
</reference>
<evidence type="ECO:0000256" key="1">
    <source>
        <dbReference type="SAM" id="Coils"/>
    </source>
</evidence>
<dbReference type="Proteomes" id="UP000054217">
    <property type="component" value="Unassembled WGS sequence"/>
</dbReference>
<evidence type="ECO:0000313" key="4">
    <source>
        <dbReference type="Proteomes" id="UP000054217"/>
    </source>
</evidence>
<organism evidence="3 4">
    <name type="scientific">Pisolithus tinctorius Marx 270</name>
    <dbReference type="NCBI Taxonomy" id="870435"/>
    <lineage>
        <taxon>Eukaryota</taxon>
        <taxon>Fungi</taxon>
        <taxon>Dikarya</taxon>
        <taxon>Basidiomycota</taxon>
        <taxon>Agaricomycotina</taxon>
        <taxon>Agaricomycetes</taxon>
        <taxon>Agaricomycetidae</taxon>
        <taxon>Boletales</taxon>
        <taxon>Sclerodermatineae</taxon>
        <taxon>Pisolithaceae</taxon>
        <taxon>Pisolithus</taxon>
    </lineage>
</organism>